<gene>
    <name evidence="2" type="primary">20206900</name>
    <name evidence="1" type="ORF">HELRODRAFT_178678</name>
</gene>
<dbReference type="InParanoid" id="T1FDK1"/>
<dbReference type="KEGG" id="hro:HELRODRAFT_178678"/>
<reference evidence="3" key="1">
    <citation type="submission" date="2012-12" db="EMBL/GenBank/DDBJ databases">
        <authorList>
            <person name="Hellsten U."/>
            <person name="Grimwood J."/>
            <person name="Chapman J.A."/>
            <person name="Shapiro H."/>
            <person name="Aerts A."/>
            <person name="Otillar R.P."/>
            <person name="Terry A.Y."/>
            <person name="Boore J.L."/>
            <person name="Simakov O."/>
            <person name="Marletaz F."/>
            <person name="Cho S.-J."/>
            <person name="Edsinger-Gonzales E."/>
            <person name="Havlak P."/>
            <person name="Kuo D.-H."/>
            <person name="Larsson T."/>
            <person name="Lv J."/>
            <person name="Arendt D."/>
            <person name="Savage R."/>
            <person name="Osoegawa K."/>
            <person name="de Jong P."/>
            <person name="Lindberg D.R."/>
            <person name="Seaver E.C."/>
            <person name="Weisblat D.A."/>
            <person name="Putnam N.H."/>
            <person name="Grigoriev I.V."/>
            <person name="Rokhsar D.S."/>
        </authorList>
    </citation>
    <scope>NUCLEOTIDE SEQUENCE</scope>
</reference>
<evidence type="ECO:0000313" key="3">
    <source>
        <dbReference type="Proteomes" id="UP000015101"/>
    </source>
</evidence>
<dbReference type="EnsemblMetazoa" id="HelroT178678">
    <property type="protein sequence ID" value="HelroP178678"/>
    <property type="gene ID" value="HelroG178678"/>
</dbReference>
<accession>T1FDK1</accession>
<evidence type="ECO:0000313" key="1">
    <source>
        <dbReference type="EMBL" id="ESN96878.1"/>
    </source>
</evidence>
<evidence type="ECO:0000313" key="2">
    <source>
        <dbReference type="EnsemblMetazoa" id="HelroP178678"/>
    </source>
</evidence>
<dbReference type="OrthoDB" id="414730at2759"/>
<dbReference type="EMBL" id="KB097487">
    <property type="protein sequence ID" value="ESN96878.1"/>
    <property type="molecule type" value="Genomic_DNA"/>
</dbReference>
<organism evidence="2 3">
    <name type="scientific">Helobdella robusta</name>
    <name type="common">Californian leech</name>
    <dbReference type="NCBI Taxonomy" id="6412"/>
    <lineage>
        <taxon>Eukaryota</taxon>
        <taxon>Metazoa</taxon>
        <taxon>Spiralia</taxon>
        <taxon>Lophotrochozoa</taxon>
        <taxon>Annelida</taxon>
        <taxon>Clitellata</taxon>
        <taxon>Hirudinea</taxon>
        <taxon>Rhynchobdellida</taxon>
        <taxon>Glossiphoniidae</taxon>
        <taxon>Helobdella</taxon>
    </lineage>
</organism>
<dbReference type="AlphaFoldDB" id="T1FDK1"/>
<protein>
    <submittedName>
        <fullName evidence="1 2">Uncharacterized protein</fullName>
    </submittedName>
</protein>
<proteinExistence type="predicted"/>
<reference evidence="1 3" key="2">
    <citation type="journal article" date="2013" name="Nature">
        <title>Insights into bilaterian evolution from three spiralian genomes.</title>
        <authorList>
            <person name="Simakov O."/>
            <person name="Marletaz F."/>
            <person name="Cho S.J."/>
            <person name="Edsinger-Gonzales E."/>
            <person name="Havlak P."/>
            <person name="Hellsten U."/>
            <person name="Kuo D.H."/>
            <person name="Larsson T."/>
            <person name="Lv J."/>
            <person name="Arendt D."/>
            <person name="Savage R."/>
            <person name="Osoegawa K."/>
            <person name="de Jong P."/>
            <person name="Grimwood J."/>
            <person name="Chapman J.A."/>
            <person name="Shapiro H."/>
            <person name="Aerts A."/>
            <person name="Otillar R.P."/>
            <person name="Terry A.Y."/>
            <person name="Boore J.L."/>
            <person name="Grigoriev I.V."/>
            <person name="Lindberg D.R."/>
            <person name="Seaver E.C."/>
            <person name="Weisblat D.A."/>
            <person name="Putnam N.H."/>
            <person name="Rokhsar D.S."/>
        </authorList>
    </citation>
    <scope>NUCLEOTIDE SEQUENCE</scope>
</reference>
<reference evidence="2" key="3">
    <citation type="submission" date="2015-06" db="UniProtKB">
        <authorList>
            <consortium name="EnsemblMetazoa"/>
        </authorList>
    </citation>
    <scope>IDENTIFICATION</scope>
</reference>
<name>T1FDK1_HELRO</name>
<dbReference type="STRING" id="6412.T1FDK1"/>
<dbReference type="RefSeq" id="XP_009025016.1">
    <property type="nucleotide sequence ID" value="XM_009026768.1"/>
</dbReference>
<sequence length="183" mass="21291">MLKNKKYLFKRYIKNSSQENYKKFSNVSEQCKKMVSFQKKQYGHELINNSKSGCKKTWSIIRNILNKNNCDKDRNSKLMSNGQHLNSPEKLNKYFTELAQNVQSSLPKSSIRKDMIIKSVNVPNSFFLLETSSSEIIEVTKLLKCKSSYGYDHISMKIVISTIGVQEAGTTFYKWVFLWISLM</sequence>
<dbReference type="CTD" id="20206900"/>
<dbReference type="Proteomes" id="UP000015101">
    <property type="component" value="Unassembled WGS sequence"/>
</dbReference>
<dbReference type="GeneID" id="20206900"/>
<keyword evidence="3" id="KW-1185">Reference proteome</keyword>
<dbReference type="HOGENOM" id="CLU_1476720_0_0_1"/>
<dbReference type="EMBL" id="AMQM01006526">
    <property type="status" value="NOT_ANNOTATED_CDS"/>
    <property type="molecule type" value="Genomic_DNA"/>
</dbReference>